<organism evidence="2 3">
    <name type="scientific">Fredinandcohnia quinoae</name>
    <dbReference type="NCBI Taxonomy" id="2918902"/>
    <lineage>
        <taxon>Bacteria</taxon>
        <taxon>Bacillati</taxon>
        <taxon>Bacillota</taxon>
        <taxon>Bacilli</taxon>
        <taxon>Bacillales</taxon>
        <taxon>Bacillaceae</taxon>
        <taxon>Fredinandcohnia</taxon>
    </lineage>
</organism>
<dbReference type="GO" id="GO:0017168">
    <property type="term" value="F:5-oxoprolinase (ATP-hydrolyzing) activity"/>
    <property type="evidence" value="ECO:0007669"/>
    <property type="project" value="UniProtKB-UniRule"/>
</dbReference>
<dbReference type="HAMAP" id="MF_00691">
    <property type="entry name" value="PxpA"/>
    <property type="match status" value="1"/>
</dbReference>
<dbReference type="GO" id="GO:0005975">
    <property type="term" value="P:carbohydrate metabolic process"/>
    <property type="evidence" value="ECO:0007669"/>
    <property type="project" value="InterPro"/>
</dbReference>
<dbReference type="EMBL" id="JAKTTI010000019">
    <property type="protein sequence ID" value="MCH1626164.1"/>
    <property type="molecule type" value="Genomic_DNA"/>
</dbReference>
<keyword evidence="1" id="KW-0067">ATP-binding</keyword>
<comment type="catalytic activity">
    <reaction evidence="1">
        <text>5-oxo-L-proline + ATP + 2 H2O = L-glutamate + ADP + phosphate + H(+)</text>
        <dbReference type="Rhea" id="RHEA:10348"/>
        <dbReference type="ChEBI" id="CHEBI:15377"/>
        <dbReference type="ChEBI" id="CHEBI:15378"/>
        <dbReference type="ChEBI" id="CHEBI:29985"/>
        <dbReference type="ChEBI" id="CHEBI:30616"/>
        <dbReference type="ChEBI" id="CHEBI:43474"/>
        <dbReference type="ChEBI" id="CHEBI:58402"/>
        <dbReference type="ChEBI" id="CHEBI:456216"/>
        <dbReference type="EC" id="3.5.2.9"/>
    </reaction>
</comment>
<dbReference type="PANTHER" id="PTHR30292:SF0">
    <property type="entry name" value="5-OXOPROLINASE SUBUNIT A"/>
    <property type="match status" value="1"/>
</dbReference>
<sequence length="253" mass="27455">MKTIDLNCDLGESFGAYKIGNDKQVLQYITSANIACGFHAGDPHVMQKTVKIAKDYRVAVGAHPGFQDLVGFGRRNMTVSPSDVYDLVLYQLGALSAFCRANDVLLHHVKPHGALYNIAAIDSTIAEAIANATRSFDSTLLYYGLAGSKMIEAGDKAGLRTVSEVFADRTYQLDGTLTPRTEKNSVIHDPEKATHQVLQMLTNGTVQTVCGATIPIKAESICVHGDNEQAILFVKALREMLVKEGFHIKASRG</sequence>
<dbReference type="Pfam" id="PF03746">
    <property type="entry name" value="LamB_YcsF"/>
    <property type="match status" value="1"/>
</dbReference>
<dbReference type="RefSeq" id="WP_240256082.1">
    <property type="nucleotide sequence ID" value="NZ_JAKTTI010000019.1"/>
</dbReference>
<keyword evidence="3" id="KW-1185">Reference proteome</keyword>
<keyword evidence="1" id="KW-0378">Hydrolase</keyword>
<evidence type="ECO:0000256" key="1">
    <source>
        <dbReference type="HAMAP-Rule" id="MF_00691"/>
    </source>
</evidence>
<dbReference type="AlphaFoldDB" id="A0AAW5E5N5"/>
<comment type="function">
    <text evidence="1">Catalyzes the cleavage of 5-oxoproline to form L-glutamate coupled to the hydrolysis of ATP to ADP and inorganic phosphate.</text>
</comment>
<dbReference type="NCBIfam" id="NF003814">
    <property type="entry name" value="PRK05406.1-3"/>
    <property type="match status" value="1"/>
</dbReference>
<dbReference type="SUPFAM" id="SSF88713">
    <property type="entry name" value="Glycoside hydrolase/deacetylase"/>
    <property type="match status" value="1"/>
</dbReference>
<dbReference type="Proteomes" id="UP001431131">
    <property type="component" value="Unassembled WGS sequence"/>
</dbReference>
<gene>
    <name evidence="1" type="primary">pxpA</name>
    <name evidence="2" type="ORF">MJG50_12560</name>
</gene>
<evidence type="ECO:0000313" key="2">
    <source>
        <dbReference type="EMBL" id="MCH1626164.1"/>
    </source>
</evidence>
<dbReference type="GO" id="GO:0005524">
    <property type="term" value="F:ATP binding"/>
    <property type="evidence" value="ECO:0007669"/>
    <property type="project" value="UniProtKB-UniRule"/>
</dbReference>
<comment type="subunit">
    <text evidence="1">Forms a complex composed of PxpA, PxpB and PxpC.</text>
</comment>
<evidence type="ECO:0000313" key="3">
    <source>
        <dbReference type="Proteomes" id="UP001431131"/>
    </source>
</evidence>
<reference evidence="2" key="1">
    <citation type="submission" date="2022-02" db="EMBL/GenBank/DDBJ databases">
        <title>Fredinandcohnia quinoae sp. nov. isolated from Chenopodium quinoa seeds.</title>
        <authorList>
            <person name="Saati-Santamaria Z."/>
            <person name="Flores-Felix J.D."/>
            <person name="Igual J.M."/>
            <person name="Velazquez E."/>
            <person name="Garcia-Fraile P."/>
            <person name="Martinez-Molina E."/>
        </authorList>
    </citation>
    <scope>NUCLEOTIDE SEQUENCE</scope>
    <source>
        <strain evidence="2">SECRCQ15</strain>
    </source>
</reference>
<accession>A0AAW5E5N5</accession>
<name>A0AAW5E5N5_9BACI</name>
<protein>
    <recommendedName>
        <fullName evidence="1">5-oxoprolinase subunit A</fullName>
        <shortName evidence="1">5-OPase subunit A</shortName>
        <ecNumber evidence="1">3.5.2.9</ecNumber>
    </recommendedName>
    <alternativeName>
        <fullName evidence="1">5-oxoprolinase (ATP-hydrolyzing) subunit A</fullName>
    </alternativeName>
</protein>
<dbReference type="PANTHER" id="PTHR30292">
    <property type="entry name" value="UNCHARACTERIZED PROTEIN YBGL-RELATED"/>
    <property type="match status" value="1"/>
</dbReference>
<dbReference type="CDD" id="cd10787">
    <property type="entry name" value="LamB_YcsF_like"/>
    <property type="match status" value="1"/>
</dbReference>
<dbReference type="EC" id="3.5.2.9" evidence="1"/>
<dbReference type="Gene3D" id="3.20.20.370">
    <property type="entry name" value="Glycoside hydrolase/deacetylase"/>
    <property type="match status" value="1"/>
</dbReference>
<comment type="similarity">
    <text evidence="1">Belongs to the LamB/PxpA family.</text>
</comment>
<dbReference type="InterPro" id="IPR005501">
    <property type="entry name" value="LamB/YcsF/PxpA-like"/>
</dbReference>
<dbReference type="NCBIfam" id="NF003816">
    <property type="entry name" value="PRK05406.1-5"/>
    <property type="match status" value="1"/>
</dbReference>
<comment type="caution">
    <text evidence="2">The sequence shown here is derived from an EMBL/GenBank/DDBJ whole genome shotgun (WGS) entry which is preliminary data.</text>
</comment>
<proteinExistence type="inferred from homology"/>
<keyword evidence="1" id="KW-0547">Nucleotide-binding</keyword>
<dbReference type="InterPro" id="IPR011330">
    <property type="entry name" value="Glyco_hydro/deAcase_b/a-brl"/>
</dbReference>